<dbReference type="RefSeq" id="WP_340356562.1">
    <property type="nucleotide sequence ID" value="NZ_JBBKZU010000003.1"/>
</dbReference>
<accession>A0ABU8VC68</accession>
<dbReference type="PANTHER" id="PTHR30126:SF40">
    <property type="entry name" value="HTH-TYPE TRANSCRIPTIONAL REGULATOR GLTR"/>
    <property type="match status" value="1"/>
</dbReference>
<dbReference type="InterPro" id="IPR036388">
    <property type="entry name" value="WH-like_DNA-bd_sf"/>
</dbReference>
<dbReference type="InterPro" id="IPR000847">
    <property type="entry name" value="LysR_HTH_N"/>
</dbReference>
<keyword evidence="5" id="KW-0812">Transmembrane</keyword>
<dbReference type="SUPFAM" id="SSF46785">
    <property type="entry name" value="Winged helix' DNA-binding domain"/>
    <property type="match status" value="1"/>
</dbReference>
<evidence type="ECO:0000256" key="2">
    <source>
        <dbReference type="ARBA" id="ARBA00023015"/>
    </source>
</evidence>
<evidence type="ECO:0000256" key="4">
    <source>
        <dbReference type="ARBA" id="ARBA00023163"/>
    </source>
</evidence>
<keyword evidence="5" id="KW-0472">Membrane</keyword>
<dbReference type="Gene3D" id="3.40.190.290">
    <property type="match status" value="1"/>
</dbReference>
<evidence type="ECO:0000259" key="6">
    <source>
        <dbReference type="PROSITE" id="PS50931"/>
    </source>
</evidence>
<proteinExistence type="inferred from homology"/>
<dbReference type="EMBL" id="JBBKZU010000003">
    <property type="protein sequence ID" value="MEJ8811257.1"/>
    <property type="molecule type" value="Genomic_DNA"/>
</dbReference>
<dbReference type="SUPFAM" id="SSF53850">
    <property type="entry name" value="Periplasmic binding protein-like II"/>
    <property type="match status" value="1"/>
</dbReference>
<comment type="similarity">
    <text evidence="1">Belongs to the LysR transcriptional regulatory family.</text>
</comment>
<comment type="caution">
    <text evidence="7">The sequence shown here is derived from an EMBL/GenBank/DDBJ whole genome shotgun (WGS) entry which is preliminary data.</text>
</comment>
<evidence type="ECO:0000313" key="7">
    <source>
        <dbReference type="EMBL" id="MEJ8811257.1"/>
    </source>
</evidence>
<organism evidence="7 8">
    <name type="scientific">Variovorax ureilyticus</name>
    <dbReference type="NCBI Taxonomy" id="1836198"/>
    <lineage>
        <taxon>Bacteria</taxon>
        <taxon>Pseudomonadati</taxon>
        <taxon>Pseudomonadota</taxon>
        <taxon>Betaproteobacteria</taxon>
        <taxon>Burkholderiales</taxon>
        <taxon>Comamonadaceae</taxon>
        <taxon>Variovorax</taxon>
    </lineage>
</organism>
<feature type="transmembrane region" description="Helical" evidence="5">
    <location>
        <begin position="221"/>
        <end position="242"/>
    </location>
</feature>
<evidence type="ECO:0000256" key="5">
    <source>
        <dbReference type="SAM" id="Phobius"/>
    </source>
</evidence>
<dbReference type="Gene3D" id="1.10.10.10">
    <property type="entry name" value="Winged helix-like DNA-binding domain superfamily/Winged helix DNA-binding domain"/>
    <property type="match status" value="1"/>
</dbReference>
<dbReference type="Pfam" id="PF00126">
    <property type="entry name" value="HTH_1"/>
    <property type="match status" value="1"/>
</dbReference>
<keyword evidence="5" id="KW-1133">Transmembrane helix</keyword>
<reference evidence="7 8" key="1">
    <citation type="submission" date="2024-03" db="EMBL/GenBank/DDBJ databases">
        <title>Novel species of the genus Variovorax.</title>
        <authorList>
            <person name="Liu Q."/>
            <person name="Xin Y.-H."/>
        </authorList>
    </citation>
    <scope>NUCLEOTIDE SEQUENCE [LARGE SCALE GENOMIC DNA]</scope>
    <source>
        <strain evidence="7 8">KACC 18899</strain>
    </source>
</reference>
<dbReference type="PROSITE" id="PS50931">
    <property type="entry name" value="HTH_LYSR"/>
    <property type="match status" value="1"/>
</dbReference>
<dbReference type="Pfam" id="PF03466">
    <property type="entry name" value="LysR_substrate"/>
    <property type="match status" value="1"/>
</dbReference>
<evidence type="ECO:0000256" key="1">
    <source>
        <dbReference type="ARBA" id="ARBA00009437"/>
    </source>
</evidence>
<dbReference type="PANTHER" id="PTHR30126">
    <property type="entry name" value="HTH-TYPE TRANSCRIPTIONAL REGULATOR"/>
    <property type="match status" value="1"/>
</dbReference>
<dbReference type="InterPro" id="IPR036390">
    <property type="entry name" value="WH_DNA-bd_sf"/>
</dbReference>
<name>A0ABU8VC68_9BURK</name>
<sequence>MRTIDLDSLEIFRAVVAEGGVIRAADKLNRVQSNVTTRIQQLEERLGHKLFHRQGRTLALAPAGHKLLPYADRLLRLADEAESELRSDLPLGTFRLGSLESTAGSRLAPVLSRFHKLYPGVVVELVSGTTGALIKRVNGFEIEAAFVSEPFSAAGLESIPVFEEELVLVTAHSVTSVTRPGDLANSTLIAFAQGCSYRRLLEQWLGKGGVSPSRSLEFSSYQAMIACVAAGTGFAIVPVSVLKALRATADVRQHPLPEKMRHNRTHLVWKGTPSVALTRLVEMLRMPR</sequence>
<dbReference type="CDD" id="cd08442">
    <property type="entry name" value="PBP2_YofA_SoxR_like"/>
    <property type="match status" value="1"/>
</dbReference>
<dbReference type="Proteomes" id="UP001365846">
    <property type="component" value="Unassembled WGS sequence"/>
</dbReference>
<protein>
    <submittedName>
        <fullName evidence="7">LysR substrate-binding domain-containing protein</fullName>
    </submittedName>
</protein>
<gene>
    <name evidence="7" type="ORF">WKW77_09275</name>
</gene>
<feature type="domain" description="HTH lysR-type" evidence="6">
    <location>
        <begin position="4"/>
        <end position="61"/>
    </location>
</feature>
<keyword evidence="2" id="KW-0805">Transcription regulation</keyword>
<evidence type="ECO:0000313" key="8">
    <source>
        <dbReference type="Proteomes" id="UP001365846"/>
    </source>
</evidence>
<keyword evidence="8" id="KW-1185">Reference proteome</keyword>
<keyword evidence="4" id="KW-0804">Transcription</keyword>
<dbReference type="InterPro" id="IPR005119">
    <property type="entry name" value="LysR_subst-bd"/>
</dbReference>
<evidence type="ECO:0000256" key="3">
    <source>
        <dbReference type="ARBA" id="ARBA00023125"/>
    </source>
</evidence>
<keyword evidence="3" id="KW-0238">DNA-binding</keyword>